<dbReference type="SUPFAM" id="SSF51445">
    <property type="entry name" value="(Trans)glycosidases"/>
    <property type="match status" value="1"/>
</dbReference>
<name>A0AAD5XWL3_9FUNG</name>
<dbReference type="InterPro" id="IPR006047">
    <property type="entry name" value="GH13_cat_dom"/>
</dbReference>
<evidence type="ECO:0000256" key="1">
    <source>
        <dbReference type="ARBA" id="ARBA00008061"/>
    </source>
</evidence>
<feature type="signal peptide" evidence="2">
    <location>
        <begin position="1"/>
        <end position="18"/>
    </location>
</feature>
<evidence type="ECO:0000313" key="5">
    <source>
        <dbReference type="Proteomes" id="UP001211065"/>
    </source>
</evidence>
<protein>
    <recommendedName>
        <fullName evidence="3">Glycosyl hydrolase family 13 catalytic domain-containing protein</fullName>
    </recommendedName>
</protein>
<dbReference type="AlphaFoldDB" id="A0AAD5XWL3"/>
<dbReference type="SMART" id="SM00642">
    <property type="entry name" value="Aamy"/>
    <property type="match status" value="1"/>
</dbReference>
<evidence type="ECO:0000313" key="4">
    <source>
        <dbReference type="EMBL" id="KAJ3214003.1"/>
    </source>
</evidence>
<gene>
    <name evidence="4" type="ORF">HK099_007066</name>
</gene>
<dbReference type="GO" id="GO:0005975">
    <property type="term" value="P:carbohydrate metabolic process"/>
    <property type="evidence" value="ECO:0007669"/>
    <property type="project" value="InterPro"/>
</dbReference>
<evidence type="ECO:0000259" key="3">
    <source>
        <dbReference type="SMART" id="SM00642"/>
    </source>
</evidence>
<dbReference type="Pfam" id="PF16561">
    <property type="entry name" value="AMPK1_CBM"/>
    <property type="match status" value="2"/>
</dbReference>
<dbReference type="InterPro" id="IPR014756">
    <property type="entry name" value="Ig_E-set"/>
</dbReference>
<dbReference type="Gene3D" id="2.60.40.10">
    <property type="entry name" value="Immunoglobulins"/>
    <property type="match status" value="2"/>
</dbReference>
<dbReference type="EMBL" id="JADGJW010000657">
    <property type="protein sequence ID" value="KAJ3214003.1"/>
    <property type="molecule type" value="Genomic_DNA"/>
</dbReference>
<organism evidence="4 5">
    <name type="scientific">Clydaea vesicula</name>
    <dbReference type="NCBI Taxonomy" id="447962"/>
    <lineage>
        <taxon>Eukaryota</taxon>
        <taxon>Fungi</taxon>
        <taxon>Fungi incertae sedis</taxon>
        <taxon>Chytridiomycota</taxon>
        <taxon>Chytridiomycota incertae sedis</taxon>
        <taxon>Chytridiomycetes</taxon>
        <taxon>Lobulomycetales</taxon>
        <taxon>Lobulomycetaceae</taxon>
        <taxon>Clydaea</taxon>
    </lineage>
</organism>
<proteinExistence type="inferred from homology"/>
<sequence length="609" mass="68102">MLSGPLFFILVSVKLVSALQTTISLANPRNVNAKNVFLVGTFNNWQSSANPCTFNNNIWTATLDLDRSLDHQYKFIVDGSWVLDLDAQKVNDGKGNLNNILPSIPTPPPQPQPGTSVISLDTPRSENANKVFVVGDFNNWSATSSPMTKVNNKWTATINLDTSKNYQYKFIIDGQWTVDSRAAQINDGKGNINNLLNATTFPQSLPGCQTWDGFEYCVWDRQTNLPDSVLERKWQTPAKNSSSYVNTYQSYRDLTGFASIKYAPNHLSAVVTVNTFTRDPNAVLLVSFNNQQPTASKTISLDSSFKTSLPIKIVIANTETTLVLEPLNFFWQNTPVKSNYNGQKGAIVELLGWPYKDIAKECVFLGKAGYMGVKIWPVNEHVFNDKSFERGKTEFNNWYYVYQPVSYRLHNRFGTREELREMVQTCRENGIRIHTDAVLNHMTEGYNSINPHRDPGRQCSKTVPFSATAGSPFFTHANTFELNESTGKRPANEYPAVPYGPEHFHCERENDWVTGFGLQFGGIEGLGGLVDLDTGSPYVQGRIADFLVDLFSIGISGFRCDMAKTIGPNDMANIFAQVKIRMGGNLPGDFITWLEINMGNEKDLLACNE</sequence>
<dbReference type="Proteomes" id="UP001211065">
    <property type="component" value="Unassembled WGS sequence"/>
</dbReference>
<dbReference type="InterPro" id="IPR032640">
    <property type="entry name" value="AMPK1_CBM"/>
</dbReference>
<comment type="similarity">
    <text evidence="1">Belongs to the glycosyl hydrolase 13 family.</text>
</comment>
<keyword evidence="5" id="KW-1185">Reference proteome</keyword>
<keyword evidence="2" id="KW-0732">Signal</keyword>
<dbReference type="SUPFAM" id="SSF81296">
    <property type="entry name" value="E set domains"/>
    <property type="match status" value="2"/>
</dbReference>
<dbReference type="InterPro" id="IPR017853">
    <property type="entry name" value="GH"/>
</dbReference>
<accession>A0AAD5XWL3</accession>
<dbReference type="Gene3D" id="3.20.20.80">
    <property type="entry name" value="Glycosidases"/>
    <property type="match status" value="1"/>
</dbReference>
<comment type="caution">
    <text evidence="4">The sequence shown here is derived from an EMBL/GenBank/DDBJ whole genome shotgun (WGS) entry which is preliminary data.</text>
</comment>
<dbReference type="Pfam" id="PF00128">
    <property type="entry name" value="Alpha-amylase"/>
    <property type="match status" value="1"/>
</dbReference>
<dbReference type="PANTHER" id="PTHR43447">
    <property type="entry name" value="ALPHA-AMYLASE"/>
    <property type="match status" value="1"/>
</dbReference>
<evidence type="ECO:0000256" key="2">
    <source>
        <dbReference type="SAM" id="SignalP"/>
    </source>
</evidence>
<dbReference type="InterPro" id="IPR013783">
    <property type="entry name" value="Ig-like_fold"/>
</dbReference>
<feature type="domain" description="Glycosyl hydrolase family 13 catalytic" evidence="3">
    <location>
        <begin position="345"/>
        <end position="602"/>
    </location>
</feature>
<reference evidence="4" key="1">
    <citation type="submission" date="2020-05" db="EMBL/GenBank/DDBJ databases">
        <title>Phylogenomic resolution of chytrid fungi.</title>
        <authorList>
            <person name="Stajich J.E."/>
            <person name="Amses K."/>
            <person name="Simmons R."/>
            <person name="Seto K."/>
            <person name="Myers J."/>
            <person name="Bonds A."/>
            <person name="Quandt C.A."/>
            <person name="Barry K."/>
            <person name="Liu P."/>
            <person name="Grigoriev I."/>
            <person name="Longcore J.E."/>
            <person name="James T.Y."/>
        </authorList>
    </citation>
    <scope>NUCLEOTIDE SEQUENCE</scope>
    <source>
        <strain evidence="4">JEL0476</strain>
    </source>
</reference>
<dbReference type="CDD" id="cd02859">
    <property type="entry name" value="E_set_AMPKbeta_like_N"/>
    <property type="match status" value="2"/>
</dbReference>
<feature type="chain" id="PRO_5042283219" description="Glycosyl hydrolase family 13 catalytic domain-containing protein" evidence="2">
    <location>
        <begin position="19"/>
        <end position="609"/>
    </location>
</feature>